<dbReference type="Proteomes" id="UP000229385">
    <property type="component" value="Unassembled WGS sequence"/>
</dbReference>
<gene>
    <name evidence="1" type="ORF">CO174_04285</name>
</gene>
<reference evidence="2" key="1">
    <citation type="submission" date="2017-09" db="EMBL/GenBank/DDBJ databases">
        <title>Depth-based differentiation of microbial function through sediment-hosted aquifers and enrichment of novel symbionts in the deep terrestrial subsurface.</title>
        <authorList>
            <person name="Probst A.J."/>
            <person name="Ladd B."/>
            <person name="Jarett J.K."/>
            <person name="Geller-Mcgrath D.E."/>
            <person name="Sieber C.M.K."/>
            <person name="Emerson J.B."/>
            <person name="Anantharaman K."/>
            <person name="Thomas B.C."/>
            <person name="Malmstrom R."/>
            <person name="Stieglmeier M."/>
            <person name="Klingl A."/>
            <person name="Woyke T."/>
            <person name="Ryan C.M."/>
            <person name="Banfield J.F."/>
        </authorList>
    </citation>
    <scope>NUCLEOTIDE SEQUENCE [LARGE SCALE GENOMIC DNA]</scope>
</reference>
<dbReference type="EMBL" id="PFWU01000046">
    <property type="protein sequence ID" value="PJA45218.1"/>
    <property type="molecule type" value="Genomic_DNA"/>
</dbReference>
<name>A0A2M7XBE6_9BACT</name>
<sequence>MDWDEILYCEVPIIGRDLSALVCLGRIKMLRGPLARLERVGDILKFWPEWAGVQLIDQQPEIVEFDPPKYPPPEAHLTASKPHRQKDGSIVIAGEGIELYKIHPPGKNITPSELFGVHANA</sequence>
<dbReference type="AlphaFoldDB" id="A0A2M7XBE6"/>
<comment type="caution">
    <text evidence="1">The sequence shown here is derived from an EMBL/GenBank/DDBJ whole genome shotgun (WGS) entry which is preliminary data.</text>
</comment>
<evidence type="ECO:0000313" key="2">
    <source>
        <dbReference type="Proteomes" id="UP000229385"/>
    </source>
</evidence>
<organism evidence="1 2">
    <name type="scientific">Candidatus Uhrbacteria bacterium CG_4_9_14_3_um_filter_50_9</name>
    <dbReference type="NCBI Taxonomy" id="1975035"/>
    <lineage>
        <taxon>Bacteria</taxon>
        <taxon>Candidatus Uhriibacteriota</taxon>
    </lineage>
</organism>
<proteinExistence type="predicted"/>
<protein>
    <submittedName>
        <fullName evidence="1">Uncharacterized protein</fullName>
    </submittedName>
</protein>
<evidence type="ECO:0000313" key="1">
    <source>
        <dbReference type="EMBL" id="PJA45218.1"/>
    </source>
</evidence>
<accession>A0A2M7XBE6</accession>